<dbReference type="EMBL" id="CP070499">
    <property type="protein sequence ID" value="QSB16775.1"/>
    <property type="molecule type" value="Genomic_DNA"/>
</dbReference>
<dbReference type="Proteomes" id="UP000662857">
    <property type="component" value="Chromosome"/>
</dbReference>
<gene>
    <name evidence="1" type="ORF">JQS43_11115</name>
</gene>
<keyword evidence="2" id="KW-1185">Reference proteome</keyword>
<dbReference type="RefSeq" id="WP_239679013.1">
    <property type="nucleotide sequence ID" value="NZ_CP070499.1"/>
</dbReference>
<dbReference type="PANTHER" id="PTHR42877">
    <property type="entry name" value="L-ORNITHINE N(5)-MONOOXYGENASE-RELATED"/>
    <property type="match status" value="1"/>
</dbReference>
<evidence type="ECO:0000313" key="2">
    <source>
        <dbReference type="Proteomes" id="UP000662857"/>
    </source>
</evidence>
<sequence length="512" mass="57177">MSTTLAERSGADAARPPRHLKVAIIGSGFSGLGMAIRLLQTGMDDFLVFERADEVGGTWRDNSYPGCACDVMSLLYSFSFAQNPRWSSTFGKRDELFEYLRNCADEYGVRPYLRLGHELLAARWDEVDRRWLLSTSAGEYTAQVLVTGTGYLSDPVQPRIDGMAAFNGPAFHSANWDHQVDLAGKRVAVVGTGASAIQFVPAIQPKVEHLDVYQRTAPWVGPKADKEITARERWLRRNLPGYQNFRRNFNKNGREILAFLLGNPKRAKKTIQQMAHKHLTKSVADPQLREKLTPDYTVGCKRLLFSNDWYPAVSSPNVEVVTTGIAHATPNSIVTTDGVTRPADVVIFGTGFHATSRPIAERLTGRGGITLAEAWGDRMSAYRGTTVHGFPNLFMLLGPNTTLGHSSQTVMIEAQIAYILDALRQLDRRGLTSVEVREQAQDEYNQRLDQRLASTVWHASNCRSWYLDDNGRNPSIWPTYTFRFRRQTQRFDLAAYQLATSAAAGYPAHQSA</sequence>
<dbReference type="InterPro" id="IPR051209">
    <property type="entry name" value="FAD-bind_Monooxygenase_sf"/>
</dbReference>
<accession>A0A895YLC5</accession>
<dbReference type="InterPro" id="IPR036188">
    <property type="entry name" value="FAD/NAD-bd_sf"/>
</dbReference>
<dbReference type="KEGG" id="nhy:JQS43_11115"/>
<dbReference type="Gene3D" id="3.50.50.60">
    <property type="entry name" value="FAD/NAD(P)-binding domain"/>
    <property type="match status" value="3"/>
</dbReference>
<evidence type="ECO:0000313" key="1">
    <source>
        <dbReference type="EMBL" id="QSB16775.1"/>
    </source>
</evidence>
<name>A0A895YLC5_9ACTN</name>
<reference evidence="1" key="1">
    <citation type="submission" date="2021-02" db="EMBL/GenBank/DDBJ databases">
        <title>Natrosporangium hydrolyticum gen. nov., sp. nov, a haloalkaliphilic actinobacterium from a soda solonchak soil.</title>
        <authorList>
            <person name="Sorokin D.Y."/>
            <person name="Khijniak T.V."/>
            <person name="Zakharycheva A.P."/>
            <person name="Boueva O.V."/>
            <person name="Ariskina E.V."/>
            <person name="Hahnke R.L."/>
            <person name="Bunk B."/>
            <person name="Sproer C."/>
            <person name="Schumann P."/>
            <person name="Evtushenko L.I."/>
            <person name="Kublanov I.V."/>
        </authorList>
    </citation>
    <scope>NUCLEOTIDE SEQUENCE</scope>
    <source>
        <strain evidence="1">DSM 106523</strain>
    </source>
</reference>
<dbReference type="PRINTS" id="PR00419">
    <property type="entry name" value="ADXRDTASE"/>
</dbReference>
<proteinExistence type="predicted"/>
<dbReference type="PANTHER" id="PTHR42877:SF4">
    <property type="entry name" value="FAD_NAD(P)-BINDING DOMAIN-CONTAINING PROTEIN-RELATED"/>
    <property type="match status" value="1"/>
</dbReference>
<protein>
    <submittedName>
        <fullName evidence="1">NAD(P)/FAD-dependent oxidoreductase</fullName>
    </submittedName>
</protein>
<organism evidence="1 2">
    <name type="scientific">Natronosporangium hydrolyticum</name>
    <dbReference type="NCBI Taxonomy" id="2811111"/>
    <lineage>
        <taxon>Bacteria</taxon>
        <taxon>Bacillati</taxon>
        <taxon>Actinomycetota</taxon>
        <taxon>Actinomycetes</taxon>
        <taxon>Micromonosporales</taxon>
        <taxon>Micromonosporaceae</taxon>
        <taxon>Natronosporangium</taxon>
    </lineage>
</organism>
<dbReference type="SUPFAM" id="SSF51905">
    <property type="entry name" value="FAD/NAD(P)-binding domain"/>
    <property type="match status" value="1"/>
</dbReference>
<dbReference type="Pfam" id="PF13738">
    <property type="entry name" value="Pyr_redox_3"/>
    <property type="match status" value="1"/>
</dbReference>
<dbReference type="AlphaFoldDB" id="A0A895YLC5"/>